<evidence type="ECO:0000256" key="2">
    <source>
        <dbReference type="ARBA" id="ARBA00023125"/>
    </source>
</evidence>
<dbReference type="PANTHER" id="PTHR43436">
    <property type="entry name" value="ARAC-FAMILY TRANSCRIPTIONAL REGULATOR"/>
    <property type="match status" value="1"/>
</dbReference>
<organism evidence="5 6">
    <name type="scientific">Crenobacter intestini</name>
    <dbReference type="NCBI Taxonomy" id="2563443"/>
    <lineage>
        <taxon>Bacteria</taxon>
        <taxon>Pseudomonadati</taxon>
        <taxon>Pseudomonadota</taxon>
        <taxon>Betaproteobacteria</taxon>
        <taxon>Neisseriales</taxon>
        <taxon>Neisseriaceae</taxon>
        <taxon>Crenobacter</taxon>
    </lineage>
</organism>
<accession>A0A4T0V295</accession>
<dbReference type="SMART" id="SM00342">
    <property type="entry name" value="HTH_ARAC"/>
    <property type="match status" value="1"/>
</dbReference>
<evidence type="ECO:0000256" key="1">
    <source>
        <dbReference type="ARBA" id="ARBA00023015"/>
    </source>
</evidence>
<keyword evidence="6" id="KW-1185">Reference proteome</keyword>
<sequence length="86" mass="9902">HLLVAPSVRLSWCLGKEGRFTSPLRYIKEIRLNKAKSLLVHEHLPINVVLEQVGYKSASQFSREFKEYFGHPPSEAANISYSYIKQ</sequence>
<dbReference type="InterPro" id="IPR018062">
    <property type="entry name" value="HTH_AraC-typ_CS"/>
</dbReference>
<dbReference type="InterPro" id="IPR009057">
    <property type="entry name" value="Homeodomain-like_sf"/>
</dbReference>
<comment type="caution">
    <text evidence="5">The sequence shown here is derived from an EMBL/GenBank/DDBJ whole genome shotgun (WGS) entry which is preliminary data.</text>
</comment>
<keyword evidence="1" id="KW-0805">Transcription regulation</keyword>
<reference evidence="5 6" key="1">
    <citation type="submission" date="2019-04" db="EMBL/GenBank/DDBJ databases">
        <title>Crenobacter sp. nov.</title>
        <authorList>
            <person name="Shi S."/>
        </authorList>
    </citation>
    <scope>NUCLEOTIDE SEQUENCE [LARGE SCALE GENOMIC DNA]</scope>
    <source>
        <strain evidence="5 6">GY 70310</strain>
    </source>
</reference>
<dbReference type="PANTHER" id="PTHR43436:SF2">
    <property type="entry name" value="ARAC_XYLS FAMILY TRANSCRIPTIONAL REGULATOR"/>
    <property type="match status" value="1"/>
</dbReference>
<dbReference type="RefSeq" id="WP_136551830.1">
    <property type="nucleotide sequence ID" value="NZ_STGJ01000003.1"/>
</dbReference>
<dbReference type="Proteomes" id="UP000308891">
    <property type="component" value="Unassembled WGS sequence"/>
</dbReference>
<feature type="non-terminal residue" evidence="5">
    <location>
        <position position="1"/>
    </location>
</feature>
<dbReference type="SUPFAM" id="SSF46689">
    <property type="entry name" value="Homeodomain-like"/>
    <property type="match status" value="1"/>
</dbReference>
<gene>
    <name evidence="5" type="ORF">E5K04_05225</name>
</gene>
<dbReference type="GO" id="GO:0003700">
    <property type="term" value="F:DNA-binding transcription factor activity"/>
    <property type="evidence" value="ECO:0007669"/>
    <property type="project" value="InterPro"/>
</dbReference>
<dbReference type="PROSITE" id="PS01124">
    <property type="entry name" value="HTH_ARAC_FAMILY_2"/>
    <property type="match status" value="1"/>
</dbReference>
<feature type="domain" description="HTH araC/xylS-type" evidence="4">
    <location>
        <begin position="22"/>
        <end position="79"/>
    </location>
</feature>
<dbReference type="Pfam" id="PF12833">
    <property type="entry name" value="HTH_18"/>
    <property type="match status" value="1"/>
</dbReference>
<dbReference type="InterPro" id="IPR018060">
    <property type="entry name" value="HTH_AraC"/>
</dbReference>
<evidence type="ECO:0000313" key="5">
    <source>
        <dbReference type="EMBL" id="TIC85381.1"/>
    </source>
</evidence>
<dbReference type="AlphaFoldDB" id="A0A4T0V295"/>
<protein>
    <submittedName>
        <fullName evidence="5">Helix-turn-helix transcriptional regulator</fullName>
    </submittedName>
</protein>
<name>A0A4T0V295_9NEIS</name>
<evidence type="ECO:0000313" key="6">
    <source>
        <dbReference type="Proteomes" id="UP000308891"/>
    </source>
</evidence>
<evidence type="ECO:0000259" key="4">
    <source>
        <dbReference type="PROSITE" id="PS01124"/>
    </source>
</evidence>
<dbReference type="GO" id="GO:0043565">
    <property type="term" value="F:sequence-specific DNA binding"/>
    <property type="evidence" value="ECO:0007669"/>
    <property type="project" value="InterPro"/>
</dbReference>
<dbReference type="EMBL" id="STGJ01000003">
    <property type="protein sequence ID" value="TIC85381.1"/>
    <property type="molecule type" value="Genomic_DNA"/>
</dbReference>
<dbReference type="PROSITE" id="PS00041">
    <property type="entry name" value="HTH_ARAC_FAMILY_1"/>
    <property type="match status" value="1"/>
</dbReference>
<proteinExistence type="predicted"/>
<evidence type="ECO:0000256" key="3">
    <source>
        <dbReference type="ARBA" id="ARBA00023163"/>
    </source>
</evidence>
<keyword evidence="3" id="KW-0804">Transcription</keyword>
<dbReference type="Gene3D" id="1.10.10.60">
    <property type="entry name" value="Homeodomain-like"/>
    <property type="match status" value="1"/>
</dbReference>
<keyword evidence="2" id="KW-0238">DNA-binding</keyword>
<dbReference type="OrthoDB" id="8584243at2"/>